<proteinExistence type="predicted"/>
<dbReference type="GO" id="GO:0016787">
    <property type="term" value="F:hydrolase activity"/>
    <property type="evidence" value="ECO:0007669"/>
    <property type="project" value="InterPro"/>
</dbReference>
<dbReference type="PANTHER" id="PTHR21240">
    <property type="entry name" value="2-AMINO-3-CARBOXYLMUCONATE-6-SEMIALDEHYDE DECARBOXYLASE"/>
    <property type="match status" value="1"/>
</dbReference>
<dbReference type="InterPro" id="IPR032466">
    <property type="entry name" value="Metal_Hydrolase"/>
</dbReference>
<dbReference type="STRING" id="572036.SAMN05661099_0405"/>
<dbReference type="EMBL" id="FUYR01000001">
    <property type="protein sequence ID" value="SKB30874.1"/>
    <property type="molecule type" value="Genomic_DNA"/>
</dbReference>
<reference evidence="4" key="1">
    <citation type="submission" date="2017-02" db="EMBL/GenBank/DDBJ databases">
        <authorList>
            <person name="Varghese N."/>
            <person name="Submissions S."/>
        </authorList>
    </citation>
    <scope>NUCLEOTIDE SEQUENCE [LARGE SCALE GENOMIC DNA]</scope>
    <source>
        <strain evidence="4">DSM 22385</strain>
    </source>
</reference>
<dbReference type="Pfam" id="PF04909">
    <property type="entry name" value="Amidohydro_2"/>
    <property type="match status" value="1"/>
</dbReference>
<dbReference type="GO" id="GO:0005737">
    <property type="term" value="C:cytoplasm"/>
    <property type="evidence" value="ECO:0007669"/>
    <property type="project" value="TreeGrafter"/>
</dbReference>
<dbReference type="PANTHER" id="PTHR21240:SF28">
    <property type="entry name" value="ISO-OROTATE DECARBOXYLASE (EUROFUNG)"/>
    <property type="match status" value="1"/>
</dbReference>
<dbReference type="SUPFAM" id="SSF51556">
    <property type="entry name" value="Metallo-dependent hydrolases"/>
    <property type="match status" value="1"/>
</dbReference>
<evidence type="ECO:0000313" key="4">
    <source>
        <dbReference type="Proteomes" id="UP000189981"/>
    </source>
</evidence>
<dbReference type="InterPro" id="IPR032465">
    <property type="entry name" value="ACMSD"/>
</dbReference>
<dbReference type="AlphaFoldDB" id="A0A1T5A7B0"/>
<dbReference type="InterPro" id="IPR006680">
    <property type="entry name" value="Amidohydro-rel"/>
</dbReference>
<organism evidence="3 4">
    <name type="scientific">Daejeonella lutea</name>
    <dbReference type="NCBI Taxonomy" id="572036"/>
    <lineage>
        <taxon>Bacteria</taxon>
        <taxon>Pseudomonadati</taxon>
        <taxon>Bacteroidota</taxon>
        <taxon>Sphingobacteriia</taxon>
        <taxon>Sphingobacteriales</taxon>
        <taxon>Sphingobacteriaceae</taxon>
        <taxon>Daejeonella</taxon>
    </lineage>
</organism>
<gene>
    <name evidence="3" type="ORF">SAMN05661099_0405</name>
</gene>
<dbReference type="Gene3D" id="3.20.20.140">
    <property type="entry name" value="Metal-dependent hydrolases"/>
    <property type="match status" value="1"/>
</dbReference>
<name>A0A1T5A7B0_9SPHI</name>
<feature type="domain" description="Amidohydrolase-related" evidence="2">
    <location>
        <begin position="104"/>
        <end position="279"/>
    </location>
</feature>
<protein>
    <recommendedName>
        <fullName evidence="2">Amidohydrolase-related domain-containing protein</fullName>
    </recommendedName>
</protein>
<evidence type="ECO:0000313" key="3">
    <source>
        <dbReference type="EMBL" id="SKB30874.1"/>
    </source>
</evidence>
<dbReference type="GO" id="GO:0016831">
    <property type="term" value="F:carboxy-lyase activity"/>
    <property type="evidence" value="ECO:0007669"/>
    <property type="project" value="InterPro"/>
</dbReference>
<dbReference type="RefSeq" id="WP_245803447.1">
    <property type="nucleotide sequence ID" value="NZ_FUYR01000001.1"/>
</dbReference>
<keyword evidence="4" id="KW-1185">Reference proteome</keyword>
<keyword evidence="1" id="KW-0456">Lyase</keyword>
<evidence type="ECO:0000256" key="1">
    <source>
        <dbReference type="ARBA" id="ARBA00023239"/>
    </source>
</evidence>
<sequence>MPGSSYLISRREFAMQSMVTAAGVGLATQLKAESVGIKNGIFSGGVYPSYNIMQEVRSYRKIDAYANAVQTPAQFETQIRLADLLNIEKLITAVPVAKTMGSSREEIRAYNDTVANILKAYPGRVLGQFTVNPLDSKTALEEIRRCTDLGMIGMKLFNHVKVNHPSVYPIIEKFISYNMIIHIHGESQLGVGGYRMKYDVKNNPGISVPEDFIEIAKRYPEAMFQYAHIGGGSDWEYACKCFTNQPNIYVDTGGSNNEAYLVDFAVQSLGEDRVFFGCDGSFYQGVGKILSSDITQHQKKKVFFDNYNEVLRKSGNGIN</sequence>
<evidence type="ECO:0000259" key="2">
    <source>
        <dbReference type="Pfam" id="PF04909"/>
    </source>
</evidence>
<dbReference type="Proteomes" id="UP000189981">
    <property type="component" value="Unassembled WGS sequence"/>
</dbReference>
<dbReference type="GO" id="GO:0019748">
    <property type="term" value="P:secondary metabolic process"/>
    <property type="evidence" value="ECO:0007669"/>
    <property type="project" value="TreeGrafter"/>
</dbReference>
<accession>A0A1T5A7B0</accession>